<keyword evidence="2" id="KW-1185">Reference proteome</keyword>
<dbReference type="AlphaFoldDB" id="A0A918JGD7"/>
<organism evidence="1 2">
    <name type="scientific">Alteromonas halophila</name>
    <dbReference type="NCBI Taxonomy" id="516698"/>
    <lineage>
        <taxon>Bacteria</taxon>
        <taxon>Pseudomonadati</taxon>
        <taxon>Pseudomonadota</taxon>
        <taxon>Gammaproteobacteria</taxon>
        <taxon>Alteromonadales</taxon>
        <taxon>Alteromonadaceae</taxon>
        <taxon>Alteromonas/Salinimonas group</taxon>
        <taxon>Alteromonas</taxon>
    </lineage>
</organism>
<evidence type="ECO:0000313" key="2">
    <source>
        <dbReference type="Proteomes" id="UP000631300"/>
    </source>
</evidence>
<dbReference type="InterPro" id="IPR031552">
    <property type="entry name" value="ParE-like_toxin"/>
</dbReference>
<reference evidence="1" key="1">
    <citation type="journal article" date="2014" name="Int. J. Syst. Evol. Microbiol.">
        <title>Complete genome sequence of Corynebacterium casei LMG S-19264T (=DSM 44701T), isolated from a smear-ripened cheese.</title>
        <authorList>
            <consortium name="US DOE Joint Genome Institute (JGI-PGF)"/>
            <person name="Walter F."/>
            <person name="Albersmeier A."/>
            <person name="Kalinowski J."/>
            <person name="Ruckert C."/>
        </authorList>
    </citation>
    <scope>NUCLEOTIDE SEQUENCE</scope>
    <source>
        <strain evidence="1">KCTC 22164</strain>
    </source>
</reference>
<sequence>MCLLYAFCHICWALLRVYKFEMGKQLTLPGYSYEDGSVILELIALGSRKNYYRNVKK</sequence>
<evidence type="ECO:0000313" key="1">
    <source>
        <dbReference type="EMBL" id="GGW79666.1"/>
    </source>
</evidence>
<dbReference type="Pfam" id="PF15781">
    <property type="entry name" value="ParE-like_toxin"/>
    <property type="match status" value="1"/>
</dbReference>
<proteinExistence type="predicted"/>
<reference evidence="1" key="2">
    <citation type="submission" date="2020-09" db="EMBL/GenBank/DDBJ databases">
        <authorList>
            <person name="Sun Q."/>
            <person name="Kim S."/>
        </authorList>
    </citation>
    <scope>NUCLEOTIDE SEQUENCE</scope>
    <source>
        <strain evidence="1">KCTC 22164</strain>
    </source>
</reference>
<accession>A0A918JGD7</accession>
<comment type="caution">
    <text evidence="1">The sequence shown here is derived from an EMBL/GenBank/DDBJ whole genome shotgun (WGS) entry which is preliminary data.</text>
</comment>
<name>A0A918JGD7_9ALTE</name>
<gene>
    <name evidence="1" type="ORF">GCM10007391_10580</name>
</gene>
<dbReference type="Proteomes" id="UP000631300">
    <property type="component" value="Unassembled WGS sequence"/>
</dbReference>
<protein>
    <submittedName>
        <fullName evidence="1">Uncharacterized protein</fullName>
    </submittedName>
</protein>
<dbReference type="EMBL" id="BMXP01000002">
    <property type="protein sequence ID" value="GGW79666.1"/>
    <property type="molecule type" value="Genomic_DNA"/>
</dbReference>
<dbReference type="RefSeq" id="WP_189404116.1">
    <property type="nucleotide sequence ID" value="NZ_BMXP01000002.1"/>
</dbReference>